<accession>A0A543CQ85</accession>
<proteinExistence type="inferred from homology"/>
<dbReference type="InterPro" id="IPR017853">
    <property type="entry name" value="GH"/>
</dbReference>
<comment type="caution">
    <text evidence="10">The sequence shown here is derived from an EMBL/GenBank/DDBJ whole genome shotgun (WGS) entry which is preliminary data.</text>
</comment>
<feature type="domain" description="Glycoside hydrolase family 29 N-terminal" evidence="8">
    <location>
        <begin position="332"/>
        <end position="674"/>
    </location>
</feature>
<evidence type="ECO:0000256" key="6">
    <source>
        <dbReference type="ARBA" id="ARBA00023295"/>
    </source>
</evidence>
<dbReference type="SUPFAM" id="SSF51445">
    <property type="entry name" value="(Trans)glycosidases"/>
    <property type="match status" value="1"/>
</dbReference>
<dbReference type="InterPro" id="IPR013780">
    <property type="entry name" value="Glyco_hydro_b"/>
</dbReference>
<evidence type="ECO:0000256" key="4">
    <source>
        <dbReference type="ARBA" id="ARBA00022729"/>
    </source>
</evidence>
<evidence type="ECO:0000313" key="11">
    <source>
        <dbReference type="Proteomes" id="UP000316096"/>
    </source>
</evidence>
<evidence type="ECO:0000259" key="8">
    <source>
        <dbReference type="Pfam" id="PF01120"/>
    </source>
</evidence>
<dbReference type="Gene3D" id="2.60.40.1180">
    <property type="entry name" value="Golgi alpha-mannosidase II"/>
    <property type="match status" value="1"/>
</dbReference>
<protein>
    <recommendedName>
        <fullName evidence="3">alpha-L-fucosidase</fullName>
        <ecNumber evidence="3">3.2.1.51</ecNumber>
    </recommendedName>
</protein>
<keyword evidence="6" id="KW-0326">Glycosidase</keyword>
<keyword evidence="4 7" id="KW-0732">Signal</keyword>
<reference evidence="10 11" key="1">
    <citation type="submission" date="2019-06" db="EMBL/GenBank/DDBJ databases">
        <title>Sequencing the genomes of 1000 actinobacteria strains.</title>
        <authorList>
            <person name="Klenk H.-P."/>
        </authorList>
    </citation>
    <scope>NUCLEOTIDE SEQUENCE [LARGE SCALE GENOMIC DNA]</scope>
    <source>
        <strain evidence="10 11">DSM 102200</strain>
    </source>
</reference>
<dbReference type="EC" id="3.2.1.51" evidence="3"/>
<dbReference type="EMBL" id="VFOZ01000001">
    <property type="protein sequence ID" value="TQL99140.1"/>
    <property type="molecule type" value="Genomic_DNA"/>
</dbReference>
<dbReference type="Pfam" id="PF16757">
    <property type="entry name" value="Fucosidase_C"/>
    <property type="match status" value="1"/>
</dbReference>
<dbReference type="PRINTS" id="PR00741">
    <property type="entry name" value="GLHYDRLASE29"/>
</dbReference>
<keyword evidence="11" id="KW-1185">Reference proteome</keyword>
<dbReference type="Pfam" id="PF01120">
    <property type="entry name" value="Alpha_L_fucos"/>
    <property type="match status" value="1"/>
</dbReference>
<dbReference type="GO" id="GO:0006004">
    <property type="term" value="P:fucose metabolic process"/>
    <property type="evidence" value="ECO:0007669"/>
    <property type="project" value="InterPro"/>
</dbReference>
<dbReference type="AlphaFoldDB" id="A0A543CQ85"/>
<evidence type="ECO:0000259" key="9">
    <source>
        <dbReference type="Pfam" id="PF16757"/>
    </source>
</evidence>
<dbReference type="InterPro" id="IPR031919">
    <property type="entry name" value="Fucosidase_C"/>
</dbReference>
<dbReference type="InterPro" id="IPR057739">
    <property type="entry name" value="Glyco_hydro_29_N"/>
</dbReference>
<dbReference type="RefSeq" id="WP_141957713.1">
    <property type="nucleotide sequence ID" value="NZ_VFOZ01000001.1"/>
</dbReference>
<comment type="function">
    <text evidence="1">Alpha-L-fucosidase is responsible for hydrolyzing the alpha-1,6-linked fucose joined to the reducing-end N-acetylglucosamine of the carbohydrate moieties of glycoproteins.</text>
</comment>
<feature type="signal peptide" evidence="7">
    <location>
        <begin position="1"/>
        <end position="24"/>
    </location>
</feature>
<name>A0A543CQ85_9ACTN</name>
<dbReference type="GO" id="GO:0004560">
    <property type="term" value="F:alpha-L-fucosidase activity"/>
    <property type="evidence" value="ECO:0007669"/>
    <property type="project" value="InterPro"/>
</dbReference>
<evidence type="ECO:0000256" key="2">
    <source>
        <dbReference type="ARBA" id="ARBA00007951"/>
    </source>
</evidence>
<evidence type="ECO:0000256" key="3">
    <source>
        <dbReference type="ARBA" id="ARBA00012662"/>
    </source>
</evidence>
<evidence type="ECO:0000313" key="10">
    <source>
        <dbReference type="EMBL" id="TQL99140.1"/>
    </source>
</evidence>
<dbReference type="OrthoDB" id="5526311at2"/>
<gene>
    <name evidence="10" type="ORF">FB559_4796</name>
</gene>
<feature type="chain" id="PRO_5039124369" description="alpha-L-fucosidase" evidence="7">
    <location>
        <begin position="25"/>
        <end position="770"/>
    </location>
</feature>
<comment type="similarity">
    <text evidence="2">Belongs to the glycosyl hydrolase 29 family.</text>
</comment>
<organism evidence="10 11">
    <name type="scientific">Actinoallomurus bryophytorum</name>
    <dbReference type="NCBI Taxonomy" id="1490222"/>
    <lineage>
        <taxon>Bacteria</taxon>
        <taxon>Bacillati</taxon>
        <taxon>Actinomycetota</taxon>
        <taxon>Actinomycetes</taxon>
        <taxon>Streptosporangiales</taxon>
        <taxon>Thermomonosporaceae</taxon>
        <taxon>Actinoallomurus</taxon>
    </lineage>
</organism>
<dbReference type="GO" id="GO:0005764">
    <property type="term" value="C:lysosome"/>
    <property type="evidence" value="ECO:0007669"/>
    <property type="project" value="TreeGrafter"/>
</dbReference>
<dbReference type="Gene3D" id="3.20.20.80">
    <property type="entry name" value="Glycosidases"/>
    <property type="match status" value="1"/>
</dbReference>
<evidence type="ECO:0000256" key="7">
    <source>
        <dbReference type="SAM" id="SignalP"/>
    </source>
</evidence>
<dbReference type="Proteomes" id="UP000316096">
    <property type="component" value="Unassembled WGS sequence"/>
</dbReference>
<dbReference type="InterPro" id="IPR000933">
    <property type="entry name" value="Glyco_hydro_29"/>
</dbReference>
<dbReference type="InterPro" id="IPR016286">
    <property type="entry name" value="FUC_metazoa-typ"/>
</dbReference>
<keyword evidence="5" id="KW-0378">Hydrolase</keyword>
<dbReference type="GO" id="GO:0016139">
    <property type="term" value="P:glycoside catabolic process"/>
    <property type="evidence" value="ECO:0007669"/>
    <property type="project" value="TreeGrafter"/>
</dbReference>
<dbReference type="PANTHER" id="PTHR10030">
    <property type="entry name" value="ALPHA-L-FUCOSIDASE"/>
    <property type="match status" value="1"/>
</dbReference>
<evidence type="ECO:0000256" key="1">
    <source>
        <dbReference type="ARBA" id="ARBA00004071"/>
    </source>
</evidence>
<evidence type="ECO:0000256" key="5">
    <source>
        <dbReference type="ARBA" id="ARBA00022801"/>
    </source>
</evidence>
<sequence length="770" mass="82675">MRGRAGRFVLAVGVIGALMVPATAAPAAPVRQRAGSDPVPVSLGGLLDNDGIGESPGQADFDGSTYSFPADQVPAAGTVTLGGVPYDFPPTAGDDNVVALGQDVTVAQGHYLGAYLLGASSYGPAGGTATVHYADGGTSQAPVSAPDWYSGGTGVINASHRFSPTETDAHPVSIFPIFLSMDPAREATSVTLPSTAKPVAGTPSMHVFALSLQPAVQGYAVRVGDAASTTKTMPAPGGQQVQVVQATVQNLGDQWLRPGHTATVTVEAAGVRTVAPATLDWLAPGDAQRVEIGIEASSPAPPGTPVAGKVIARVGDDTSAGQDLTLHVGIPPYEATDASLGQHQAPDWFDNAKFGIFIHWGLYSVPAWAPVGQEYAEWYWQHMNDPNDPTYAHHAQTYGEETDYDSFIPQFTAAKFDPEAWVRLFQDAGAKYFVLTAKHHEGFSLFDTAVTDRDSVAMGPHRDLVDALFKADREYTPDVHPGLYYSLPEWYNPADPWMGHGPQNPYTGQPVPYIGYKPVGDYVTDYQAPQMEELIHQYSPDVMWCDIGTPAAPRSVFADFLNHAAQQGDQVTYDDRCGIPTHDYTTPEYAKYGDTVVAKWEASRGLDPRSYGYNAATPDDAYMTAEEAVQDLVDIVSKNGNFLLDIGPRADGTIPEVMQDRLRRIGAWLKVNGESVYNTSYWSRQASAGDDIRFTVAQNKAFYITSLKRPGDQVVVNAPVPIQAGQQISLLGYDGEPLHWTMEDGTLKIDVPAAAQSSGQYAWVFKVKWS</sequence>
<dbReference type="PANTHER" id="PTHR10030:SF37">
    <property type="entry name" value="ALPHA-L-FUCOSIDASE-RELATED"/>
    <property type="match status" value="1"/>
</dbReference>
<dbReference type="SMART" id="SM00812">
    <property type="entry name" value="Alpha_L_fucos"/>
    <property type="match status" value="1"/>
</dbReference>
<feature type="domain" description="Alpha-L-fucosidase C-terminal" evidence="9">
    <location>
        <begin position="690"/>
        <end position="767"/>
    </location>
</feature>